<keyword evidence="1" id="KW-1133">Transmembrane helix</keyword>
<dbReference type="InterPro" id="IPR040350">
    <property type="entry name" value="TMEM272"/>
</dbReference>
<dbReference type="PANTHER" id="PTHR33444:SF10">
    <property type="entry name" value="NOVEL PROTEIN"/>
    <property type="match status" value="1"/>
</dbReference>
<dbReference type="GeneTree" id="ENSGT00940000175475"/>
<organism evidence="2 3">
    <name type="scientific">Acanthochromis polyacanthus</name>
    <name type="common">spiny chromis</name>
    <dbReference type="NCBI Taxonomy" id="80966"/>
    <lineage>
        <taxon>Eukaryota</taxon>
        <taxon>Metazoa</taxon>
        <taxon>Chordata</taxon>
        <taxon>Craniata</taxon>
        <taxon>Vertebrata</taxon>
        <taxon>Euteleostomi</taxon>
        <taxon>Actinopterygii</taxon>
        <taxon>Neopterygii</taxon>
        <taxon>Teleostei</taxon>
        <taxon>Neoteleostei</taxon>
        <taxon>Acanthomorphata</taxon>
        <taxon>Ovalentaria</taxon>
        <taxon>Pomacentridae</taxon>
        <taxon>Acanthochromis</taxon>
    </lineage>
</organism>
<evidence type="ECO:0000313" key="3">
    <source>
        <dbReference type="Proteomes" id="UP000257200"/>
    </source>
</evidence>
<keyword evidence="3" id="KW-1185">Reference proteome</keyword>
<keyword evidence="1" id="KW-0472">Membrane</keyword>
<evidence type="ECO:0000256" key="1">
    <source>
        <dbReference type="SAM" id="Phobius"/>
    </source>
</evidence>
<reference evidence="2" key="2">
    <citation type="submission" date="2025-09" db="UniProtKB">
        <authorList>
            <consortium name="Ensembl"/>
        </authorList>
    </citation>
    <scope>IDENTIFICATION</scope>
</reference>
<keyword evidence="1" id="KW-0812">Transmembrane</keyword>
<dbReference type="AlphaFoldDB" id="A0A3Q1FAK6"/>
<name>A0A3Q1FAK6_9TELE</name>
<dbReference type="Ensembl" id="ENSAPOT00000010416.1">
    <property type="protein sequence ID" value="ENSAPOP00000004205.1"/>
    <property type="gene ID" value="ENSAPOG00000000701.1"/>
</dbReference>
<sequence>ACGLRIRHFPLARQIRTRTQVSRVKKLLTNANCVVYFKDCPQQPNIPNYLLGLALIQLLMVSFVTLPCESEAAQPREHPRGFKAFLIFLLSLFTFTWILIGDVWVFSVYQPNYDPTAADGLYCNKSLYTFAFWNAVLETFVIGVLLAKFIKGLLCFVKMTPVPADFYGQV</sequence>
<evidence type="ECO:0000313" key="2">
    <source>
        <dbReference type="Ensembl" id="ENSAPOP00000004205.1"/>
    </source>
</evidence>
<dbReference type="PANTHER" id="PTHR33444">
    <property type="entry name" value="SI:DKEY-19B23.12-RELATED"/>
    <property type="match status" value="1"/>
</dbReference>
<dbReference type="InParanoid" id="A0A3Q1FAK6"/>
<accession>A0A3Q1FAK6</accession>
<feature type="transmembrane region" description="Helical" evidence="1">
    <location>
        <begin position="86"/>
        <end position="107"/>
    </location>
</feature>
<dbReference type="Proteomes" id="UP000257200">
    <property type="component" value="Unplaced"/>
</dbReference>
<dbReference type="STRING" id="80966.ENSAPOP00000004205"/>
<feature type="transmembrane region" description="Helical" evidence="1">
    <location>
        <begin position="127"/>
        <end position="150"/>
    </location>
</feature>
<protein>
    <submittedName>
        <fullName evidence="2">Uncharacterized protein</fullName>
    </submittedName>
</protein>
<reference evidence="2" key="1">
    <citation type="submission" date="2025-08" db="UniProtKB">
        <authorList>
            <consortium name="Ensembl"/>
        </authorList>
    </citation>
    <scope>IDENTIFICATION</scope>
</reference>
<proteinExistence type="predicted"/>